<evidence type="ECO:0000313" key="1">
    <source>
        <dbReference type="EMBL" id="CAL5132429.1"/>
    </source>
</evidence>
<proteinExistence type="predicted"/>
<dbReference type="Proteomes" id="UP001497525">
    <property type="component" value="Unassembled WGS sequence"/>
</dbReference>
<name>A0AAV2T5M5_CALDB</name>
<dbReference type="AlphaFoldDB" id="A0AAV2T5M5"/>
<reference evidence="1" key="1">
    <citation type="submission" date="2024-06" db="EMBL/GenBank/DDBJ databases">
        <authorList>
            <person name="Liu X."/>
            <person name="Lenzi L."/>
            <person name="Haldenby T S."/>
            <person name="Uol C."/>
        </authorList>
    </citation>
    <scope>NUCLEOTIDE SEQUENCE</scope>
</reference>
<organism evidence="1 2">
    <name type="scientific">Calicophoron daubneyi</name>
    <name type="common">Rumen fluke</name>
    <name type="synonym">Paramphistomum daubneyi</name>
    <dbReference type="NCBI Taxonomy" id="300641"/>
    <lineage>
        <taxon>Eukaryota</taxon>
        <taxon>Metazoa</taxon>
        <taxon>Spiralia</taxon>
        <taxon>Lophotrochozoa</taxon>
        <taxon>Platyhelminthes</taxon>
        <taxon>Trematoda</taxon>
        <taxon>Digenea</taxon>
        <taxon>Plagiorchiida</taxon>
        <taxon>Pronocephalata</taxon>
        <taxon>Paramphistomoidea</taxon>
        <taxon>Paramphistomidae</taxon>
        <taxon>Calicophoron</taxon>
    </lineage>
</organism>
<sequence length="113" mass="13097">MPEDHDSEERYLRKLIEEKANKTIEEMQKARENADKDLSDCKAFVLEQITSLFEEIHEDRKIKESATDEAVQQALIQLMSMLERIDDLIGEIETCKSTIEKLNSLLLKGEKEA</sequence>
<accession>A0AAV2T5M5</accession>
<gene>
    <name evidence="1" type="ORF">CDAUBV1_LOCUS5257</name>
</gene>
<evidence type="ECO:0000313" key="2">
    <source>
        <dbReference type="Proteomes" id="UP001497525"/>
    </source>
</evidence>
<comment type="caution">
    <text evidence="1">The sequence shown here is derived from an EMBL/GenBank/DDBJ whole genome shotgun (WGS) entry which is preliminary data.</text>
</comment>
<protein>
    <submittedName>
        <fullName evidence="1">Uncharacterized protein</fullName>
    </submittedName>
</protein>
<dbReference type="EMBL" id="CAXLJL010000123">
    <property type="protein sequence ID" value="CAL5132429.1"/>
    <property type="molecule type" value="Genomic_DNA"/>
</dbReference>